<dbReference type="GO" id="GO:0048812">
    <property type="term" value="P:neuron projection morphogenesis"/>
    <property type="evidence" value="ECO:0007669"/>
    <property type="project" value="TreeGrafter"/>
</dbReference>
<dbReference type="PANTHER" id="PTHR10829:SF9">
    <property type="entry name" value="ADF-H DOMAIN-CONTAINING PROTEIN"/>
    <property type="match status" value="1"/>
</dbReference>
<feature type="region of interest" description="Disordered" evidence="1">
    <location>
        <begin position="298"/>
        <end position="344"/>
    </location>
</feature>
<comment type="caution">
    <text evidence="3">The sequence shown here is derived from an EMBL/GenBank/DDBJ whole genome shotgun (WGS) entry which is preliminary data.</text>
</comment>
<feature type="compositionally biased region" description="Basic and acidic residues" evidence="1">
    <location>
        <begin position="1266"/>
        <end position="1279"/>
    </location>
</feature>
<evidence type="ECO:0000313" key="4">
    <source>
        <dbReference type="Proteomes" id="UP001364617"/>
    </source>
</evidence>
<dbReference type="Proteomes" id="UP001364617">
    <property type="component" value="Unassembled WGS sequence"/>
</dbReference>
<keyword evidence="4" id="KW-1185">Reference proteome</keyword>
<dbReference type="PROSITE" id="PS51263">
    <property type="entry name" value="ADF_H"/>
    <property type="match status" value="1"/>
</dbReference>
<evidence type="ECO:0000313" key="3">
    <source>
        <dbReference type="EMBL" id="KAK7143227.1"/>
    </source>
</evidence>
<feature type="compositionally biased region" description="Low complexity" evidence="1">
    <location>
        <begin position="300"/>
        <end position="314"/>
    </location>
</feature>
<evidence type="ECO:0000256" key="1">
    <source>
        <dbReference type="SAM" id="MobiDB-lite"/>
    </source>
</evidence>
<protein>
    <recommendedName>
        <fullName evidence="2">ADF-H domain-containing protein</fullName>
    </recommendedName>
</protein>
<feature type="compositionally biased region" description="Basic and acidic residues" evidence="1">
    <location>
        <begin position="227"/>
        <end position="259"/>
    </location>
</feature>
<feature type="region of interest" description="Disordered" evidence="1">
    <location>
        <begin position="1511"/>
        <end position="1533"/>
    </location>
</feature>
<dbReference type="GO" id="GO:0051015">
    <property type="term" value="F:actin filament binding"/>
    <property type="evidence" value="ECO:0007669"/>
    <property type="project" value="TreeGrafter"/>
</dbReference>
<dbReference type="GO" id="GO:0030427">
    <property type="term" value="C:site of polarized growth"/>
    <property type="evidence" value="ECO:0007669"/>
    <property type="project" value="TreeGrafter"/>
</dbReference>
<dbReference type="GO" id="GO:0030864">
    <property type="term" value="C:cortical actin cytoskeleton"/>
    <property type="evidence" value="ECO:0007669"/>
    <property type="project" value="TreeGrafter"/>
</dbReference>
<proteinExistence type="predicted"/>
<feature type="region of interest" description="Disordered" evidence="1">
    <location>
        <begin position="1359"/>
        <end position="1385"/>
    </location>
</feature>
<organism evidence="3 4">
    <name type="scientific">Phoxinus phoxinus</name>
    <name type="common">Eurasian minnow</name>
    <dbReference type="NCBI Taxonomy" id="58324"/>
    <lineage>
        <taxon>Eukaryota</taxon>
        <taxon>Metazoa</taxon>
        <taxon>Chordata</taxon>
        <taxon>Craniata</taxon>
        <taxon>Vertebrata</taxon>
        <taxon>Euteleostomi</taxon>
        <taxon>Actinopterygii</taxon>
        <taxon>Neopterygii</taxon>
        <taxon>Teleostei</taxon>
        <taxon>Ostariophysi</taxon>
        <taxon>Cypriniformes</taxon>
        <taxon>Leuciscidae</taxon>
        <taxon>Phoxininae</taxon>
        <taxon>Phoxinus</taxon>
    </lineage>
</organism>
<dbReference type="GO" id="GO:0045211">
    <property type="term" value="C:postsynaptic membrane"/>
    <property type="evidence" value="ECO:0007669"/>
    <property type="project" value="TreeGrafter"/>
</dbReference>
<dbReference type="Pfam" id="PF00241">
    <property type="entry name" value="Cofilin_ADF"/>
    <property type="match status" value="1"/>
</dbReference>
<dbReference type="GO" id="GO:0005884">
    <property type="term" value="C:actin filament"/>
    <property type="evidence" value="ECO:0007669"/>
    <property type="project" value="TreeGrafter"/>
</dbReference>
<evidence type="ECO:0000259" key="2">
    <source>
        <dbReference type="PROSITE" id="PS51263"/>
    </source>
</evidence>
<feature type="compositionally biased region" description="Basic and acidic residues" evidence="1">
    <location>
        <begin position="1522"/>
        <end position="1533"/>
    </location>
</feature>
<dbReference type="GO" id="GO:0030027">
    <property type="term" value="C:lamellipodium"/>
    <property type="evidence" value="ECO:0007669"/>
    <property type="project" value="TreeGrafter"/>
</dbReference>
<name>A0AAN9CPD7_9TELE</name>
<feature type="compositionally biased region" description="Polar residues" evidence="1">
    <location>
        <begin position="1282"/>
        <end position="1345"/>
    </location>
</feature>
<feature type="region of interest" description="Disordered" evidence="1">
    <location>
        <begin position="520"/>
        <end position="849"/>
    </location>
</feature>
<dbReference type="GO" id="GO:0030425">
    <property type="term" value="C:dendrite"/>
    <property type="evidence" value="ECO:0007669"/>
    <property type="project" value="TreeGrafter"/>
</dbReference>
<dbReference type="GO" id="GO:0045773">
    <property type="term" value="P:positive regulation of axon extension"/>
    <property type="evidence" value="ECO:0007669"/>
    <property type="project" value="TreeGrafter"/>
</dbReference>
<dbReference type="Gene3D" id="3.40.20.10">
    <property type="entry name" value="Severin"/>
    <property type="match status" value="1"/>
</dbReference>
<accession>A0AAN9CPD7</accession>
<dbReference type="GO" id="GO:0030833">
    <property type="term" value="P:regulation of actin filament polymerization"/>
    <property type="evidence" value="ECO:0007669"/>
    <property type="project" value="TreeGrafter"/>
</dbReference>
<feature type="compositionally biased region" description="Basic and acidic residues" evidence="1">
    <location>
        <begin position="539"/>
        <end position="837"/>
    </location>
</feature>
<feature type="region of interest" description="Disordered" evidence="1">
    <location>
        <begin position="183"/>
        <end position="209"/>
    </location>
</feature>
<feature type="region of interest" description="Disordered" evidence="1">
    <location>
        <begin position="227"/>
        <end position="265"/>
    </location>
</feature>
<dbReference type="GO" id="GO:0098974">
    <property type="term" value="P:postsynaptic actin cytoskeleton organization"/>
    <property type="evidence" value="ECO:0007669"/>
    <property type="project" value="TreeGrafter"/>
</dbReference>
<dbReference type="SUPFAM" id="SSF55753">
    <property type="entry name" value="Actin depolymerizing proteins"/>
    <property type="match status" value="1"/>
</dbReference>
<dbReference type="InterPro" id="IPR029006">
    <property type="entry name" value="ADF-H/Gelsolin-like_dom_sf"/>
</dbReference>
<dbReference type="EMBL" id="JAYKXH010000015">
    <property type="protein sequence ID" value="KAK7143227.1"/>
    <property type="molecule type" value="Genomic_DNA"/>
</dbReference>
<dbReference type="GO" id="GO:0061003">
    <property type="term" value="P:positive regulation of dendritic spine morphogenesis"/>
    <property type="evidence" value="ECO:0007669"/>
    <property type="project" value="TreeGrafter"/>
</dbReference>
<feature type="region of interest" description="Disordered" evidence="1">
    <location>
        <begin position="1257"/>
        <end position="1345"/>
    </location>
</feature>
<feature type="compositionally biased region" description="Basic and acidic residues" evidence="1">
    <location>
        <begin position="188"/>
        <end position="209"/>
    </location>
</feature>
<feature type="domain" description="ADF-H" evidence="2">
    <location>
        <begin position="8"/>
        <end position="134"/>
    </location>
</feature>
<dbReference type="GO" id="GO:0014069">
    <property type="term" value="C:postsynaptic density"/>
    <property type="evidence" value="ECO:0007669"/>
    <property type="project" value="TreeGrafter"/>
</dbReference>
<sequence length="1533" mass="175044">MKSMREVNLDTYSLSLLTAKEDILNPRSSTNWALFAYDGIMNRLKLADSGVGGLKELSTKLHPMRPLYGMCRVGTAQPCIVMIIWVGNEVDEYCRAECASHLPAIRNFFKEVHIFLPAHTLDEITEERICTLAYNAAAVTKGPRGRPGRRMEDRQAIVGTNYKRTIAAAEIQRIQRDSFWAQAEREEEERKKEEQRRAAEDRRQRERERMLQEKREAIERDRRLNEKEQKIKEQRRIQAKMDAEAHKQEKLKWEHQEREREEEETIARYFRSESEEKSSETAALVSQRVANTREFFRQLSSTSVHTTSSPSSPVRGPYRQLHRSQTDSVFSFNESPSSPPASPYRSSLLSPYFQSIPTSQSPTLFTNTAASSLQNCATLSIKSNLSSSKIKSYAVTAAGPVPRLEKQPPSTYANESETETPIGDILDSLVFYPPPSTAEQLITEGSEMVDEFPPPPSGFKNSPELVVNQPETLVDPIDTPMSSLPPSSLLVPAKPPARPLPALPVAPRMLKDLEPVRDFTARASVIPTVEEEDVENEEREIKDEGKYVPGRDGERRGQEEGKGGQKEQEEHDGTIMGKHESEKESNGKRMEKRESGKEQDGKMLEERESGKDKDGKMLEERKCGKEQDGKMLEERVSGKEEDGKMLEECESGKEQDGKMGERESGKEEDGKMLEERESGKEEDGKMLEERESGKEEDGKMLEERGSGKEEDGKMLEERESGKEENGKMEKRDSGKEDGKMLEEHECGKEDGKMEERESGKEEDGKMEERESGKEEDGKMEERESGKEEDGKMEELESGKEERECGKQEDGKMLEERECGKDQDGKKLEERECGKEQDGEIMEEEESEKIQHAKIILECVLEKEQDREITEKHEEDGKSLKECENEKMIEENEQDGKTMEVFEAEKYEEIMEECGQENKQYGKKLDVRKCEEEHAREKEQGGEIIEELEVDKIQDGSIMEEHDIEKEQDWKIIDELGRKKIQNAKILLEHMRGKKQDGIIVEAFDSKIEQDRKSMEVFETAQTQYVKRMEECGQENEQDGKIVEKREDEDDGEIVVKHEDMKSPEQHESENKQDWKMTEDKVQKKIQDGDIIEEHVFETEQIQYVKMMGDCGQENEQNGKIGEIYEEEYEIKKVQDLNIIQSHGDEERDGRRLEEQDWEIMESEKIQNTNMMLEYMREKEQDCKTGESLEEHKELNWKMTEEYGNIMEEHERGKGQGGMMEKRQIQDNTGMSRVDDVARAVKVTVLREEESYTEIIKRDEATEEAVEQVKSDHGSEKEEMNTPLIQTEESSADTLFSQHSQLFLESHATEPSQFNDASIPESISSTQDKNEAQMSSSHQTNLPTIQVESDLSNLSIDDMKEKTSESVDCQASSKNSPDAMFAERGPNTGTHVTVTDEQTHAEAKIVDGTDGSAEGNNIDCETSPISKNQARIGRSGEREGLVPVSHFLQDPDTAIGLKHCVTPQLDLTNDIRDVEEGEEATSLIVGDTEVEHILKCDSDRDHDNEDLKHKCLQDGKTITETPSDTRNDKTADDK</sequence>
<gene>
    <name evidence="3" type="ORF">R3I93_014402</name>
</gene>
<reference evidence="3 4" key="1">
    <citation type="submission" date="2024-02" db="EMBL/GenBank/DDBJ databases">
        <title>Chromosome-level genome assembly of the Eurasian Minnow (Phoxinus phoxinus).</title>
        <authorList>
            <person name="Oriowo T.O."/>
            <person name="Martin S."/>
            <person name="Stange M."/>
            <person name="Chrysostomakis Y."/>
            <person name="Brown T."/>
            <person name="Winkler S."/>
            <person name="Kukowka S."/>
            <person name="Myers E.W."/>
            <person name="Bohne A."/>
        </authorList>
    </citation>
    <scope>NUCLEOTIDE SEQUENCE [LARGE SCALE GENOMIC DNA]</scope>
    <source>
        <strain evidence="3">ZFMK-TIS-60720</strain>
        <tissue evidence="3">Whole Organism</tissue>
    </source>
</reference>
<feature type="compositionally biased region" description="Polar residues" evidence="1">
    <location>
        <begin position="1365"/>
        <end position="1375"/>
    </location>
</feature>
<dbReference type="PANTHER" id="PTHR10829">
    <property type="entry name" value="CORTACTIN AND DREBRIN"/>
    <property type="match status" value="1"/>
</dbReference>
<dbReference type="InterPro" id="IPR002108">
    <property type="entry name" value="ADF-H"/>
</dbReference>
<feature type="compositionally biased region" description="Acidic residues" evidence="1">
    <location>
        <begin position="529"/>
        <end position="538"/>
    </location>
</feature>